<comment type="caution">
    <text evidence="4">The sequence shown here is derived from an EMBL/GenBank/DDBJ whole genome shotgun (WGS) entry which is preliminary data.</text>
</comment>
<feature type="domain" description="Wings apart-like protein C-terminal" evidence="3">
    <location>
        <begin position="573"/>
        <end position="910"/>
    </location>
</feature>
<feature type="compositionally biased region" description="Polar residues" evidence="2">
    <location>
        <begin position="547"/>
        <end position="557"/>
    </location>
</feature>
<feature type="region of interest" description="Disordered" evidence="2">
    <location>
        <begin position="84"/>
        <end position="271"/>
    </location>
</feature>
<evidence type="ECO:0000259" key="3">
    <source>
        <dbReference type="Pfam" id="PF07814"/>
    </source>
</evidence>
<feature type="region of interest" description="Disordered" evidence="2">
    <location>
        <begin position="447"/>
        <end position="466"/>
    </location>
</feature>
<feature type="compositionally biased region" description="Acidic residues" evidence="2">
    <location>
        <begin position="454"/>
        <end position="466"/>
    </location>
</feature>
<name>A0AAN7TAV1_9PEZI</name>
<proteinExistence type="inferred from homology"/>
<dbReference type="InterPro" id="IPR039874">
    <property type="entry name" value="WAPL"/>
</dbReference>
<protein>
    <recommendedName>
        <fullName evidence="3">Wings apart-like protein C-terminal domain-containing protein</fullName>
    </recommendedName>
</protein>
<feature type="compositionally biased region" description="Polar residues" evidence="2">
    <location>
        <begin position="179"/>
        <end position="196"/>
    </location>
</feature>
<dbReference type="Gene3D" id="1.25.10.10">
    <property type="entry name" value="Leucine-rich Repeat Variant"/>
    <property type="match status" value="2"/>
</dbReference>
<feature type="region of interest" description="Disordered" evidence="2">
    <location>
        <begin position="546"/>
        <end position="569"/>
    </location>
</feature>
<accession>A0AAN7TAV1</accession>
<comment type="similarity">
    <text evidence="1">Belongs to the WAPL family.</text>
</comment>
<feature type="region of interest" description="Disordered" evidence="2">
    <location>
        <begin position="1"/>
        <end position="27"/>
    </location>
</feature>
<evidence type="ECO:0000313" key="4">
    <source>
        <dbReference type="EMBL" id="KAK5108282.1"/>
    </source>
</evidence>
<dbReference type="InterPro" id="IPR011989">
    <property type="entry name" value="ARM-like"/>
</dbReference>
<feature type="region of interest" description="Disordered" evidence="2">
    <location>
        <begin position="412"/>
        <end position="432"/>
    </location>
</feature>
<feature type="compositionally biased region" description="Polar residues" evidence="2">
    <location>
        <begin position="256"/>
        <end position="271"/>
    </location>
</feature>
<feature type="compositionally biased region" description="Polar residues" evidence="2">
    <location>
        <begin position="342"/>
        <end position="357"/>
    </location>
</feature>
<gene>
    <name evidence="4" type="ORF">LTR62_008597</name>
</gene>
<feature type="region of interest" description="Disordered" evidence="2">
    <location>
        <begin position="295"/>
        <end position="376"/>
    </location>
</feature>
<feature type="compositionally biased region" description="Polar residues" evidence="2">
    <location>
        <begin position="214"/>
        <end position="246"/>
    </location>
</feature>
<evidence type="ECO:0000256" key="1">
    <source>
        <dbReference type="ARBA" id="ARBA00006854"/>
    </source>
</evidence>
<sequence length="1046" mass="113243">MTSHSTMAMERPKKLVRYGKASSTSTWSTKHVDTWLEDNSDSEVSPPSAKRLQTIKATYQVQKPVAKVVSQVEIEEPVKELARSAAKQVKKPVKPQDLFDVPSSEDEPEVEFVPKRAVPPKPKQSRMLFDDTQEAGGSAPWDRRKKRVADAERRGNGERAGAQLKGDLAKESESMVHTLPTTSCSSCGSKLETPTEQKLLTAAARLAARKQQTHATAEDSTITSTATQPASKASKRGATTASSLLEQASKRARKVTSLSSHNKDTNMMNNSPTLVCQSPVKSVAVSPDVFDVPVDDLDFSPKQPGSSGKRRIPAPSTRTTPHKGVSAPARLAEMLPIDTDTTEVLSRSPSLPHSHQSTPKRDASSTPGRAGTAAGALTPKQTELWSQLLPSDHPAPSPSRLAIKELTLSGRRRRGGAVSSISSTLAKSRSDVPELHTRRVRLVDRLKASAPSSDLDDSDEESDDEDLDAPIELAETGVEFVLAANADEQQIKALQPQANSQSAIEGGPKITYARTRSYLPEENLEDGLLFDLPAFTPVKPAGVARQASRTNTASQKSAFDLDDSDDEANSGRMRTIHELRAAGRNNRFMQETETLLEDATHSSAAAKTRRRNALVELALKLMDKAYAERFYGQGMERVLADSIATCGRDVVADLPLSAAFALLMLADPPEHTVKALGDSGVLTAFTYMLEDRSDSGTLVKDRQSNMAKTAQGTFVNLVSTLLSHEALWGESGSASVSPRVMALKMLDLLVGRLRRSGDRTELLTHRQLQLVLPEGQDEHPNSVMDTGLAISVLESLSSSALNLEWPEALLQRLAITLPELHAHPETRRHIIFLALRLILNLTNDNPRNCAIFAQNQATIQYLFTAVGRGFTHLEALPPPTTTSQSDQEDTLTYDLLVLSTGCTINLSEHSPLARHQILSDPATNITLLSLLRILTHAQNSISSATSLTESARNVAFGYLSILLANLCLDPDVRTFVAGHLPGRNLGLVVDCVEEFLRHHERVDGLVAGGAGAFEGEEGQEVWGGFTEKLRGVLGRIRGVAAEGEAG</sequence>
<dbReference type="Proteomes" id="UP001310890">
    <property type="component" value="Unassembled WGS sequence"/>
</dbReference>
<evidence type="ECO:0000313" key="5">
    <source>
        <dbReference type="Proteomes" id="UP001310890"/>
    </source>
</evidence>
<dbReference type="AlphaFoldDB" id="A0AAN7TAV1"/>
<reference evidence="4" key="1">
    <citation type="submission" date="2023-08" db="EMBL/GenBank/DDBJ databases">
        <title>Black Yeasts Isolated from many extreme environments.</title>
        <authorList>
            <person name="Coleine C."/>
            <person name="Stajich J.E."/>
            <person name="Selbmann L."/>
        </authorList>
    </citation>
    <scope>NUCLEOTIDE SEQUENCE</scope>
    <source>
        <strain evidence="4">CCFEE 5401</strain>
    </source>
</reference>
<dbReference type="Pfam" id="PF07814">
    <property type="entry name" value="WAPL"/>
    <property type="match status" value="1"/>
</dbReference>
<dbReference type="EMBL" id="JAVRRL010000090">
    <property type="protein sequence ID" value="KAK5108282.1"/>
    <property type="molecule type" value="Genomic_DNA"/>
</dbReference>
<feature type="compositionally biased region" description="Basic and acidic residues" evidence="2">
    <location>
        <begin position="148"/>
        <end position="157"/>
    </location>
</feature>
<feature type="compositionally biased region" description="Low complexity" evidence="2">
    <location>
        <begin position="197"/>
        <end position="206"/>
    </location>
</feature>
<dbReference type="PANTHER" id="PTHR22100">
    <property type="entry name" value="WINGS APART-LIKE PROTEIN HOMOLOG"/>
    <property type="match status" value="1"/>
</dbReference>
<evidence type="ECO:0000256" key="2">
    <source>
        <dbReference type="SAM" id="MobiDB-lite"/>
    </source>
</evidence>
<dbReference type="InterPro" id="IPR022771">
    <property type="entry name" value="WAPL_C"/>
</dbReference>
<organism evidence="4 5">
    <name type="scientific">Meristemomyces frigidus</name>
    <dbReference type="NCBI Taxonomy" id="1508187"/>
    <lineage>
        <taxon>Eukaryota</taxon>
        <taxon>Fungi</taxon>
        <taxon>Dikarya</taxon>
        <taxon>Ascomycota</taxon>
        <taxon>Pezizomycotina</taxon>
        <taxon>Dothideomycetes</taxon>
        <taxon>Dothideomycetidae</taxon>
        <taxon>Mycosphaerellales</taxon>
        <taxon>Teratosphaeriaceae</taxon>
        <taxon>Meristemomyces</taxon>
    </lineage>
</organism>
<dbReference type="PANTHER" id="PTHR22100:SF13">
    <property type="entry name" value="WINGS APART-LIKE PROTEIN HOMOLOG"/>
    <property type="match status" value="1"/>
</dbReference>